<dbReference type="AlphaFoldDB" id="A0A2U8QB02"/>
<reference evidence="1 2" key="1">
    <citation type="journal article" date="2020" name="Int. J. Syst. Evol. Microbiol.">
        <title>Description and complete genome sequences of Bradyrhizobium symbiodeficiens sp. nov., a non-symbiotic bacterium associated with legumes native to Canada.</title>
        <authorList>
            <person name="Bromfield E.S.P."/>
            <person name="Cloutier S."/>
            <person name="Nguyen H.D.T."/>
        </authorList>
    </citation>
    <scope>NUCLEOTIDE SEQUENCE [LARGE SCALE GENOMIC DNA]</scope>
    <source>
        <strain evidence="1 2">101S1MB</strain>
    </source>
</reference>
<name>A0A2U8QB02_9BRAD</name>
<evidence type="ECO:0000313" key="2">
    <source>
        <dbReference type="Proteomes" id="UP000500895"/>
    </source>
</evidence>
<dbReference type="EMBL" id="CP050066">
    <property type="protein sequence ID" value="QIP04944.1"/>
    <property type="molecule type" value="Genomic_DNA"/>
</dbReference>
<sequence length="91" mass="8603">MSNRTGRLMAGVTLIALSTLMPISLGAGFAEAAVYCTSAGVPAGCVARPAAAAGAPGRVGVAGVGAGAPGAGVRAGTPMNRGGPVNRAGRR</sequence>
<dbReference type="RefSeq" id="WP_094975273.1">
    <property type="nucleotide sequence ID" value="NZ_CP148991.1"/>
</dbReference>
<dbReference type="Proteomes" id="UP000500895">
    <property type="component" value="Chromosome"/>
</dbReference>
<evidence type="ECO:0000313" key="1">
    <source>
        <dbReference type="EMBL" id="QIP04944.1"/>
    </source>
</evidence>
<protein>
    <submittedName>
        <fullName evidence="1">Uncharacterized protein</fullName>
    </submittedName>
</protein>
<gene>
    <name evidence="1" type="ORF">HAV00_01150</name>
</gene>
<accession>A0A2U8QB02</accession>
<proteinExistence type="predicted"/>
<organism evidence="1 2">
    <name type="scientific">Bradyrhizobium symbiodeficiens</name>
    <dbReference type="NCBI Taxonomy" id="1404367"/>
    <lineage>
        <taxon>Bacteria</taxon>
        <taxon>Pseudomonadati</taxon>
        <taxon>Pseudomonadota</taxon>
        <taxon>Alphaproteobacteria</taxon>
        <taxon>Hyphomicrobiales</taxon>
        <taxon>Nitrobacteraceae</taxon>
        <taxon>Bradyrhizobium</taxon>
    </lineage>
</organism>